<dbReference type="CDD" id="cd00063">
    <property type="entry name" value="FN3"/>
    <property type="match status" value="2"/>
</dbReference>
<evidence type="ECO:0000259" key="6">
    <source>
        <dbReference type="PROSITE" id="PS50188"/>
    </source>
</evidence>
<keyword evidence="2" id="KW-0800">Toxin</keyword>
<dbReference type="PRINTS" id="PR01407">
    <property type="entry name" value="BUTYPHLNCDUF"/>
</dbReference>
<dbReference type="Proteomes" id="UP000694871">
    <property type="component" value="Unplaced"/>
</dbReference>
<evidence type="ECO:0000256" key="4">
    <source>
        <dbReference type="ARBA" id="ARBA00034460"/>
    </source>
</evidence>
<evidence type="ECO:0000256" key="3">
    <source>
        <dbReference type="ARBA" id="ARBA00023054"/>
    </source>
</evidence>
<protein>
    <submittedName>
        <fullName evidence="9">Fibronectin type III and SPRY domain-containing protein 2 isoform X1</fullName>
    </submittedName>
</protein>
<name>A0ABM1KR72_GEKJA</name>
<evidence type="ECO:0000313" key="9">
    <source>
        <dbReference type="RefSeq" id="XP_015276209.1"/>
    </source>
</evidence>
<dbReference type="Pfam" id="PF00041">
    <property type="entry name" value="fn3"/>
    <property type="match status" value="2"/>
</dbReference>
<dbReference type="PROSITE" id="PS50853">
    <property type="entry name" value="FN3"/>
    <property type="match status" value="2"/>
</dbReference>
<dbReference type="InterPro" id="IPR036116">
    <property type="entry name" value="FN3_sf"/>
</dbReference>
<dbReference type="SMART" id="SM00060">
    <property type="entry name" value="FN3"/>
    <property type="match status" value="2"/>
</dbReference>
<dbReference type="InterPro" id="IPR013783">
    <property type="entry name" value="Ig-like_fold"/>
</dbReference>
<sequence>MDPQSKQSEQESPRFYHLELYDSSEDLAMFLEEPFRRRDLALQEKRQVSAKLGGADQNSSQKDAEEPARPDKNKDTEVELAASSESTATGSTAELAKNSHLTTKTTHIEHIQSTEEKPIPGKNSQVQHPDNESGSNGRKVAVDEQPFKLNSQEKDKDSYCITCCVPIRALDDQGSHHDEHEVIPLLNVVEIAKDELQKYICKLEDQIAHLENFSSHLEEIFITVEENFAKQEQNFERHYNDVMQTLEQRYEESMQALGEEKKEKLEALYKQLVNCGENLDTCKELMEAIEDLGQGENKLSALKTAIATIRRLDDFLKKDVDVKLSTPADFEDRVIDFSDVGELMDSVIAVPAVSPPCAPVMNSQDPNSATGTSVRVCWSFFSEDIIESYQLFYRRVSNDISKDEQDEFMLNVKETYATVTNLVPNTQYEIWVRALNSAGAGLACERAVYLTAPLPPVIKRKEIQSCERAALVSWESGNTNPVDSYSVELSKLTDGGDGDMTTESIIGIPNCETLIQLDPRTKYLLAVKAMNMGGPSERSEPVSIVSTGTYFTLNEETAHPLLSVLEDGFTITCRKADSPKSDLSFCENSFTRSIAILGKSIPFHGKHYWEVDVNDSIEYRIGVAFENVSRDSYLGTSHSCWCMRHTVTPSSGDTRIHLPPSAPGLHSSQPTMEQPLKKRCHCKLTRNNHQTTTRRLTRMKIPEVEHRPASYINPLSAPRSHHFGYMVCWMPEKEERGLSAPTPTKTAANIWGGTFHH</sequence>
<dbReference type="GeneID" id="107118398"/>
<dbReference type="PANTHER" id="PTHR24099">
    <property type="entry name" value="E3 UBIQUITIN-PROTEIN LIGASE TRIM36-RELATED"/>
    <property type="match status" value="1"/>
</dbReference>
<organism evidence="8 9">
    <name type="scientific">Gekko japonicus</name>
    <name type="common">Schlegel's Japanese gecko</name>
    <dbReference type="NCBI Taxonomy" id="146911"/>
    <lineage>
        <taxon>Eukaryota</taxon>
        <taxon>Metazoa</taxon>
        <taxon>Chordata</taxon>
        <taxon>Craniata</taxon>
        <taxon>Vertebrata</taxon>
        <taxon>Euteleostomi</taxon>
        <taxon>Lepidosauria</taxon>
        <taxon>Squamata</taxon>
        <taxon>Bifurcata</taxon>
        <taxon>Gekkota</taxon>
        <taxon>Gekkonidae</taxon>
        <taxon>Gekkoninae</taxon>
        <taxon>Gekko</taxon>
    </lineage>
</organism>
<keyword evidence="2" id="KW-0528">Neurotoxin</keyword>
<feature type="domain" description="Fibronectin type-III" evidence="7">
    <location>
        <begin position="455"/>
        <end position="550"/>
    </location>
</feature>
<keyword evidence="3" id="KW-0175">Coiled coil</keyword>
<dbReference type="PANTHER" id="PTHR24099:SF6">
    <property type="entry name" value="FIBRONECTIN TYPE III AND SPRY DOMAIN-CONTAINING PROTEIN 2"/>
    <property type="match status" value="1"/>
</dbReference>
<dbReference type="InterPro" id="IPR050617">
    <property type="entry name" value="E3_ligase_FN3/SPRY"/>
</dbReference>
<dbReference type="RefSeq" id="XP_015276209.1">
    <property type="nucleotide sequence ID" value="XM_015420723.1"/>
</dbReference>
<dbReference type="PROSITE" id="PS50188">
    <property type="entry name" value="B302_SPRY"/>
    <property type="match status" value="1"/>
</dbReference>
<dbReference type="InterPro" id="IPR043136">
    <property type="entry name" value="B30.2/SPRY_sf"/>
</dbReference>
<dbReference type="SUPFAM" id="SSF49899">
    <property type="entry name" value="Concanavalin A-like lectins/glucanases"/>
    <property type="match status" value="1"/>
</dbReference>
<feature type="domain" description="Fibronectin type-III" evidence="7">
    <location>
        <begin position="359"/>
        <end position="454"/>
    </location>
</feature>
<comment type="function">
    <text evidence="4">Neurotoxin that produces dose-dependent hypolocomotion and hyperalgesia in mice. May directly act on the central nervous system, as it is 6500-fold more potent when administered intracerebroventricularly than intraperitoneal.</text>
</comment>
<evidence type="ECO:0000256" key="5">
    <source>
        <dbReference type="SAM" id="MobiDB-lite"/>
    </source>
</evidence>
<dbReference type="SUPFAM" id="SSF49265">
    <property type="entry name" value="Fibronectin type III"/>
    <property type="match status" value="1"/>
</dbReference>
<keyword evidence="8" id="KW-1185">Reference proteome</keyword>
<feature type="compositionally biased region" description="Low complexity" evidence="5">
    <location>
        <begin position="79"/>
        <end position="94"/>
    </location>
</feature>
<dbReference type="InterPro" id="IPR001870">
    <property type="entry name" value="B30.2/SPRY"/>
</dbReference>
<feature type="region of interest" description="Disordered" evidence="5">
    <location>
        <begin position="736"/>
        <end position="757"/>
    </location>
</feature>
<evidence type="ECO:0000259" key="7">
    <source>
        <dbReference type="PROSITE" id="PS50853"/>
    </source>
</evidence>
<evidence type="ECO:0000256" key="2">
    <source>
        <dbReference type="ARBA" id="ARBA00022699"/>
    </source>
</evidence>
<dbReference type="InterPro" id="IPR003961">
    <property type="entry name" value="FN3_dom"/>
</dbReference>
<feature type="compositionally biased region" description="Basic and acidic residues" evidence="5">
    <location>
        <begin position="62"/>
        <end position="77"/>
    </location>
</feature>
<dbReference type="Gene3D" id="2.60.40.10">
    <property type="entry name" value="Immunoglobulins"/>
    <property type="match status" value="2"/>
</dbReference>
<comment type="similarity">
    <text evidence="1">Belongs to the ohanin/vespryn family.</text>
</comment>
<evidence type="ECO:0000313" key="8">
    <source>
        <dbReference type="Proteomes" id="UP000694871"/>
    </source>
</evidence>
<feature type="domain" description="B30.2/SPRY" evidence="6">
    <location>
        <begin position="531"/>
        <end position="734"/>
    </location>
</feature>
<evidence type="ECO:0000256" key="1">
    <source>
        <dbReference type="ARBA" id="ARBA00009651"/>
    </source>
</evidence>
<feature type="compositionally biased region" description="Basic and acidic residues" evidence="5">
    <location>
        <begin position="106"/>
        <end position="119"/>
    </location>
</feature>
<accession>A0ABM1KR72</accession>
<dbReference type="Gene3D" id="2.60.120.920">
    <property type="match status" value="1"/>
</dbReference>
<dbReference type="InterPro" id="IPR003879">
    <property type="entry name" value="Butyrophylin_SPRY"/>
</dbReference>
<gene>
    <name evidence="9" type="primary">FSD2</name>
</gene>
<dbReference type="InterPro" id="IPR013320">
    <property type="entry name" value="ConA-like_dom_sf"/>
</dbReference>
<feature type="compositionally biased region" description="Polar residues" evidence="5">
    <location>
        <begin position="122"/>
        <end position="136"/>
    </location>
</feature>
<feature type="region of interest" description="Disordered" evidence="5">
    <location>
        <begin position="46"/>
        <end position="145"/>
    </location>
</feature>
<reference evidence="9" key="1">
    <citation type="submission" date="2025-08" db="UniProtKB">
        <authorList>
            <consortium name="RefSeq"/>
        </authorList>
    </citation>
    <scope>IDENTIFICATION</scope>
</reference>
<proteinExistence type="inferred from homology"/>